<comment type="caution">
    <text evidence="3">The sequence shown here is derived from an EMBL/GenBank/DDBJ whole genome shotgun (WGS) entry which is preliminary data.</text>
</comment>
<proteinExistence type="predicted"/>
<feature type="transmembrane region" description="Helical" evidence="1">
    <location>
        <begin position="124"/>
        <end position="146"/>
    </location>
</feature>
<keyword evidence="4" id="KW-1185">Reference proteome</keyword>
<evidence type="ECO:0000256" key="1">
    <source>
        <dbReference type="SAM" id="Phobius"/>
    </source>
</evidence>
<evidence type="ECO:0008006" key="5">
    <source>
        <dbReference type="Google" id="ProtNLM"/>
    </source>
</evidence>
<name>A0A9K3PVL0_9STRA</name>
<reference evidence="3" key="1">
    <citation type="journal article" date="2021" name="Sci. Rep.">
        <title>Diploid genomic architecture of Nitzschia inconspicua, an elite biomass production diatom.</title>
        <authorList>
            <person name="Oliver A."/>
            <person name="Podell S."/>
            <person name="Pinowska A."/>
            <person name="Traller J.C."/>
            <person name="Smith S.R."/>
            <person name="McClure R."/>
            <person name="Beliaev A."/>
            <person name="Bohutskyi P."/>
            <person name="Hill E.A."/>
            <person name="Rabines A."/>
            <person name="Zheng H."/>
            <person name="Allen L.Z."/>
            <person name="Kuo A."/>
            <person name="Grigoriev I.V."/>
            <person name="Allen A.E."/>
            <person name="Hazlebeck D."/>
            <person name="Allen E.E."/>
        </authorList>
    </citation>
    <scope>NUCLEOTIDE SEQUENCE</scope>
    <source>
        <strain evidence="3">Hildebrandi</strain>
    </source>
</reference>
<dbReference type="Proteomes" id="UP000693970">
    <property type="component" value="Unassembled WGS sequence"/>
</dbReference>
<dbReference type="OrthoDB" id="46689at2759"/>
<accession>A0A9K3PVL0</accession>
<keyword evidence="1" id="KW-0472">Membrane</keyword>
<feature type="signal peptide" evidence="2">
    <location>
        <begin position="1"/>
        <end position="24"/>
    </location>
</feature>
<keyword evidence="1" id="KW-1133">Transmembrane helix</keyword>
<evidence type="ECO:0000313" key="4">
    <source>
        <dbReference type="Proteomes" id="UP000693970"/>
    </source>
</evidence>
<protein>
    <recommendedName>
        <fullName evidence="5">Transmembrane protein</fullName>
    </recommendedName>
</protein>
<keyword evidence="2" id="KW-0732">Signal</keyword>
<reference evidence="3" key="2">
    <citation type="submission" date="2021-04" db="EMBL/GenBank/DDBJ databases">
        <authorList>
            <person name="Podell S."/>
        </authorList>
    </citation>
    <scope>NUCLEOTIDE SEQUENCE</scope>
    <source>
        <strain evidence="3">Hildebrandi</strain>
    </source>
</reference>
<evidence type="ECO:0000313" key="3">
    <source>
        <dbReference type="EMBL" id="KAG7361001.1"/>
    </source>
</evidence>
<keyword evidence="1" id="KW-0812">Transmembrane</keyword>
<evidence type="ECO:0000256" key="2">
    <source>
        <dbReference type="SAM" id="SignalP"/>
    </source>
</evidence>
<dbReference type="EMBL" id="JAGRRH010000013">
    <property type="protein sequence ID" value="KAG7361001.1"/>
    <property type="molecule type" value="Genomic_DNA"/>
</dbReference>
<sequence>MASKVLRMVAVVTAFLLFAHETRSFSLQQQRPTSKLTGPRQPLMIFSPSTSPQSASPLVLYSDNGNYQEEAEQMPPSTPNPPPLVPPKRLDPLMASLTRMDPSSVDVPTKNIPFLGEIPVDGSLALLIPAAGIAAIGFILSIVIAVRSSDEIVGLLSQVSDGINQAAVSKSSQVYDEDLCRGICSSQQQDLDGLRNFMEGLKK</sequence>
<organism evidence="3 4">
    <name type="scientific">Nitzschia inconspicua</name>
    <dbReference type="NCBI Taxonomy" id="303405"/>
    <lineage>
        <taxon>Eukaryota</taxon>
        <taxon>Sar</taxon>
        <taxon>Stramenopiles</taxon>
        <taxon>Ochrophyta</taxon>
        <taxon>Bacillariophyta</taxon>
        <taxon>Bacillariophyceae</taxon>
        <taxon>Bacillariophycidae</taxon>
        <taxon>Bacillariales</taxon>
        <taxon>Bacillariaceae</taxon>
        <taxon>Nitzschia</taxon>
    </lineage>
</organism>
<feature type="chain" id="PRO_5039949828" description="Transmembrane protein" evidence="2">
    <location>
        <begin position="25"/>
        <end position="203"/>
    </location>
</feature>
<gene>
    <name evidence="3" type="ORF">IV203_036101</name>
</gene>
<dbReference type="AlphaFoldDB" id="A0A9K3PVL0"/>